<proteinExistence type="predicted"/>
<evidence type="ECO:0000313" key="3">
    <source>
        <dbReference type="EMBL" id="PKX92948.1"/>
    </source>
</evidence>
<gene>
    <name evidence="3" type="ORF">P174DRAFT_513416</name>
</gene>
<evidence type="ECO:0000256" key="2">
    <source>
        <dbReference type="SAM" id="MobiDB-lite"/>
    </source>
</evidence>
<dbReference type="STRING" id="1392255.A0A2I1C5L4"/>
<organism evidence="3 4">
    <name type="scientific">Aspergillus novofumigatus (strain IBT 16806)</name>
    <dbReference type="NCBI Taxonomy" id="1392255"/>
    <lineage>
        <taxon>Eukaryota</taxon>
        <taxon>Fungi</taxon>
        <taxon>Dikarya</taxon>
        <taxon>Ascomycota</taxon>
        <taxon>Pezizomycotina</taxon>
        <taxon>Eurotiomycetes</taxon>
        <taxon>Eurotiomycetidae</taxon>
        <taxon>Eurotiales</taxon>
        <taxon>Aspergillaceae</taxon>
        <taxon>Aspergillus</taxon>
        <taxon>Aspergillus subgen. Fumigati</taxon>
    </lineage>
</organism>
<dbReference type="EMBL" id="MSZS01000005">
    <property type="protein sequence ID" value="PKX92948.1"/>
    <property type="molecule type" value="Genomic_DNA"/>
</dbReference>
<dbReference type="AlphaFoldDB" id="A0A2I1C5L4"/>
<dbReference type="OrthoDB" id="5342758at2759"/>
<evidence type="ECO:0008006" key="5">
    <source>
        <dbReference type="Google" id="ProtNLM"/>
    </source>
</evidence>
<protein>
    <recommendedName>
        <fullName evidence="5">Autophagy-related protein Atg28</fullName>
    </recommendedName>
</protein>
<name>A0A2I1C5L4_ASPN1</name>
<keyword evidence="4" id="KW-1185">Reference proteome</keyword>
<sequence length="471" mass="53412">MTTFADDHSFLALFGVLHIPKNAKQHLLSLPLRMPTSQQDPLLYIDRQTKHIQRSLQVLIDAQSDGLLAGLAGTPHTDSISNQSFTSTELSRSKSPSTIPVRQPVARKIGLREAREGIFKSIYDLLKLKEEEREILSFRLDERTDALEQIDRFSTKRAGLKDAISTIRDNEESYRSKELLEESHQLETEIQELETRLLEMKARHRRVIRELAQMEDAMESKLSSYKASLSLVESDIEKFLKDPPVKPDSVTSSHSTFYSLNPKRRTLEIAHEHWTTEQDDLQKKRQEVDAEIQALEEGGGVWKQAVGEVSGFEKRLRSAMRRSIQTQSQLLETEGHSKANTESDQIQSIIEDLEHTTNRVEQHLTLAEKKNWMLLTCCIGAELEALREAREMLLDAFDASTEDKSPAPGRETTNARLPDDRNDSLTDPLGVDNPEPPADLLRDAEPRSPEPNLGSDNEDDEPDPAWLLPEA</sequence>
<reference evidence="4" key="1">
    <citation type="journal article" date="2018" name="Proc. Natl. Acad. Sci. U.S.A.">
        <title>Linking secondary metabolites to gene clusters through genome sequencing of six diverse Aspergillus species.</title>
        <authorList>
            <person name="Kaerboelling I."/>
            <person name="Vesth T.C."/>
            <person name="Frisvad J.C."/>
            <person name="Nybo J.L."/>
            <person name="Theobald S."/>
            <person name="Kuo A."/>
            <person name="Bowyer P."/>
            <person name="Matsuda Y."/>
            <person name="Mondo S."/>
            <person name="Lyhne E.K."/>
            <person name="Kogle M.E."/>
            <person name="Clum A."/>
            <person name="Lipzen A."/>
            <person name="Salamov A."/>
            <person name="Ngan C.Y."/>
            <person name="Daum C."/>
            <person name="Chiniquy J."/>
            <person name="Barry K."/>
            <person name="LaButti K."/>
            <person name="Haridas S."/>
            <person name="Simmons B.A."/>
            <person name="Magnuson J.K."/>
            <person name="Mortensen U.H."/>
            <person name="Larsen T.O."/>
            <person name="Grigoriev I.V."/>
            <person name="Baker S.E."/>
            <person name="Andersen M.R."/>
        </authorList>
    </citation>
    <scope>NUCLEOTIDE SEQUENCE [LARGE SCALE GENOMIC DNA]</scope>
    <source>
        <strain evidence="4">IBT 16806</strain>
    </source>
</reference>
<feature type="region of interest" description="Disordered" evidence="2">
    <location>
        <begin position="78"/>
        <end position="101"/>
    </location>
</feature>
<dbReference type="VEuPathDB" id="FungiDB:P174DRAFT_513416"/>
<accession>A0A2I1C5L4</accession>
<comment type="caution">
    <text evidence="3">The sequence shown here is derived from an EMBL/GenBank/DDBJ whole genome shotgun (WGS) entry which is preliminary data.</text>
</comment>
<dbReference type="Proteomes" id="UP000234474">
    <property type="component" value="Unassembled WGS sequence"/>
</dbReference>
<evidence type="ECO:0000313" key="4">
    <source>
        <dbReference type="Proteomes" id="UP000234474"/>
    </source>
</evidence>
<feature type="compositionally biased region" description="Polar residues" evidence="2">
    <location>
        <begin position="78"/>
        <end position="100"/>
    </location>
</feature>
<evidence type="ECO:0000256" key="1">
    <source>
        <dbReference type="SAM" id="Coils"/>
    </source>
</evidence>
<dbReference type="OMA" id="HWNLLIC"/>
<dbReference type="RefSeq" id="XP_024681543.1">
    <property type="nucleotide sequence ID" value="XM_024831979.1"/>
</dbReference>
<keyword evidence="1" id="KW-0175">Coiled coil</keyword>
<feature type="region of interest" description="Disordered" evidence="2">
    <location>
        <begin position="399"/>
        <end position="471"/>
    </location>
</feature>
<dbReference type="GeneID" id="36539315"/>
<feature type="coiled-coil region" evidence="1">
    <location>
        <begin position="176"/>
        <end position="217"/>
    </location>
</feature>